<accession>A0A6M2CR04</accession>
<dbReference type="VEuPathDB" id="VectorBase:LOC119166703"/>
<dbReference type="PROSITE" id="PS50082">
    <property type="entry name" value="WD_REPEATS_2"/>
    <property type="match status" value="2"/>
</dbReference>
<proteinExistence type="predicted"/>
<reference evidence="6" key="1">
    <citation type="submission" date="2019-09" db="EMBL/GenBank/DDBJ databases">
        <title>Organ-specific transcriptomic study of the physiology of the cattle tick, Rhipicephalus microplus.</title>
        <authorList>
            <person name="Tirloni L."/>
            <person name="Braz G."/>
            <person name="Gandara A.C.P."/>
            <person name="Sabadin G.A."/>
            <person name="da Silva R.M."/>
            <person name="Guizzo M.G."/>
            <person name="Machado J.A."/>
            <person name="Costa E.P."/>
            <person name="Gomes H.F."/>
            <person name="Moraes J."/>
            <person name="Mota M.B.S."/>
            <person name="Mesquita R.D."/>
            <person name="Alvarenga P.H."/>
            <person name="Alves F."/>
            <person name="Seixas A."/>
            <person name="da Fonseca R.N."/>
            <person name="Fogaca A."/>
            <person name="Logullo C."/>
            <person name="Tanaka A."/>
            <person name="Daffre S."/>
            <person name="Termignoni C."/>
            <person name="Vaz I.S.Jr."/>
            <person name="Oliveira P.L."/>
            <person name="Ribeiro J.M."/>
        </authorList>
    </citation>
    <scope>NUCLEOTIDE SEQUENCE</scope>
    <source>
        <strain evidence="6">Porto Alegre</strain>
    </source>
</reference>
<evidence type="ECO:0000256" key="3">
    <source>
        <dbReference type="ARBA" id="ARBA00022574"/>
    </source>
</evidence>
<dbReference type="AlphaFoldDB" id="A0A6M2CR04"/>
<evidence type="ECO:0000256" key="5">
    <source>
        <dbReference type="PROSITE-ProRule" id="PRU00221"/>
    </source>
</evidence>
<keyword evidence="4" id="KW-0677">Repeat</keyword>
<evidence type="ECO:0000256" key="2">
    <source>
        <dbReference type="ARBA" id="ARBA00022490"/>
    </source>
</evidence>
<dbReference type="InterPro" id="IPR019775">
    <property type="entry name" value="WD40_repeat_CS"/>
</dbReference>
<name>A0A6M2CR04_RHIMP</name>
<keyword evidence="2" id="KW-0963">Cytoplasm</keyword>
<dbReference type="InterPro" id="IPR036322">
    <property type="entry name" value="WD40_repeat_dom_sf"/>
</dbReference>
<feature type="repeat" description="WD" evidence="5">
    <location>
        <begin position="147"/>
        <end position="188"/>
    </location>
</feature>
<dbReference type="InterPro" id="IPR001680">
    <property type="entry name" value="WD40_rpt"/>
</dbReference>
<dbReference type="Pfam" id="PF00400">
    <property type="entry name" value="WD40"/>
    <property type="match status" value="3"/>
</dbReference>
<evidence type="ECO:0000256" key="4">
    <source>
        <dbReference type="ARBA" id="ARBA00022737"/>
    </source>
</evidence>
<evidence type="ECO:0000313" key="6">
    <source>
        <dbReference type="EMBL" id="NOV35881.1"/>
    </source>
</evidence>
<dbReference type="PROSITE" id="PS00678">
    <property type="entry name" value="WD_REPEATS_1"/>
    <property type="match status" value="1"/>
</dbReference>
<dbReference type="OrthoDB" id="10260946at2759"/>
<dbReference type="Gene3D" id="2.130.10.10">
    <property type="entry name" value="YVTN repeat-like/Quinoprotein amine dehydrogenase"/>
    <property type="match status" value="1"/>
</dbReference>
<dbReference type="EMBL" id="GHWJ01003144">
    <property type="protein sequence ID" value="NOV35881.1"/>
    <property type="molecule type" value="Transcribed_RNA"/>
</dbReference>
<dbReference type="PANTHER" id="PTHR46853:SF1">
    <property type="entry name" value="METHYLOSOME PROTEIN 50"/>
    <property type="match status" value="1"/>
</dbReference>
<dbReference type="SMART" id="SM00320">
    <property type="entry name" value="WD40"/>
    <property type="match status" value="4"/>
</dbReference>
<keyword evidence="3 5" id="KW-0853">WD repeat</keyword>
<dbReference type="PANTHER" id="PTHR46853">
    <property type="entry name" value="METHYLOSOME PROTEIN 50"/>
    <property type="match status" value="1"/>
</dbReference>
<dbReference type="GO" id="GO:0007309">
    <property type="term" value="P:oocyte axis specification"/>
    <property type="evidence" value="ECO:0007669"/>
    <property type="project" value="TreeGrafter"/>
</dbReference>
<dbReference type="InterPro" id="IPR015943">
    <property type="entry name" value="WD40/YVTN_repeat-like_dom_sf"/>
</dbReference>
<organism evidence="6">
    <name type="scientific">Rhipicephalus microplus</name>
    <name type="common">Cattle tick</name>
    <name type="synonym">Boophilus microplus</name>
    <dbReference type="NCBI Taxonomy" id="6941"/>
    <lineage>
        <taxon>Eukaryota</taxon>
        <taxon>Metazoa</taxon>
        <taxon>Ecdysozoa</taxon>
        <taxon>Arthropoda</taxon>
        <taxon>Chelicerata</taxon>
        <taxon>Arachnida</taxon>
        <taxon>Acari</taxon>
        <taxon>Parasitiformes</taxon>
        <taxon>Ixodida</taxon>
        <taxon>Ixodoidea</taxon>
        <taxon>Ixodidae</taxon>
        <taxon>Rhipicephalinae</taxon>
        <taxon>Rhipicephalus</taxon>
        <taxon>Boophilus</taxon>
    </lineage>
</organism>
<sequence>MTLSSAREAKSTKSKGLPHVRMCRFASSVLDVSSVQRPQNQLAMASVPCDTFHRNIDDIKRSKDDSLVLACNNLCGTKWEGSVRIYAKLEDIPSLEKCVASVNTDSTVTDIVPLNPGRFMLGLDSGGVEMIQLAQEEPHLLDTVFYKRDHDSGVTSLALSPDGRWLASTGWDYAIKVWDMSSMECSKTYVTAHCDAVWKVVFSTDPNVFLSCSKDGKVKSWDMRLSKLATVLADDTCGPTTLDWQPLSASSYAVGQLSGSMVVRDLRQPNQDVLRVELSQRPLRRILFCPETPSLLAVCADDSIVRVVDVLKTEDSIIYNSEEHTDFVRGLCWTGQHTLLSAAWDGRVLQHSVGPSPESGDAPPSAQ</sequence>
<comment type="subcellular location">
    <subcellularLocation>
        <location evidence="1">Cytoplasm</location>
    </subcellularLocation>
</comment>
<protein>
    <submittedName>
        <fullName evidence="6">Putative wd40 domain protein</fullName>
    </submittedName>
</protein>
<dbReference type="PROSITE" id="PS50294">
    <property type="entry name" value="WD_REPEATS_REGION"/>
    <property type="match status" value="2"/>
</dbReference>
<dbReference type="GO" id="GO:0034709">
    <property type="term" value="C:methylosome"/>
    <property type="evidence" value="ECO:0007669"/>
    <property type="project" value="TreeGrafter"/>
</dbReference>
<feature type="repeat" description="WD" evidence="5">
    <location>
        <begin position="190"/>
        <end position="231"/>
    </location>
</feature>
<dbReference type="SUPFAM" id="SSF50978">
    <property type="entry name" value="WD40 repeat-like"/>
    <property type="match status" value="1"/>
</dbReference>
<dbReference type="InterPro" id="IPR052139">
    <property type="entry name" value="Methylosome_Comp_WDR77"/>
</dbReference>
<evidence type="ECO:0000256" key="1">
    <source>
        <dbReference type="ARBA" id="ARBA00004496"/>
    </source>
</evidence>